<dbReference type="EMBL" id="BK015110">
    <property type="protein sequence ID" value="DAD91334.1"/>
    <property type="molecule type" value="Genomic_DNA"/>
</dbReference>
<accession>A0A8S5N9G5</accession>
<proteinExistence type="predicted"/>
<name>A0A8S5N9G5_9CAUD</name>
<organism evidence="1">
    <name type="scientific">Siphoviridae sp. ctBmU27</name>
    <dbReference type="NCBI Taxonomy" id="2826189"/>
    <lineage>
        <taxon>Viruses</taxon>
        <taxon>Duplodnaviria</taxon>
        <taxon>Heunggongvirae</taxon>
        <taxon>Uroviricota</taxon>
        <taxon>Caudoviricetes</taxon>
    </lineage>
</organism>
<reference evidence="1" key="1">
    <citation type="journal article" date="2021" name="Proc. Natl. Acad. Sci. U.S.A.">
        <title>A Catalog of Tens of Thousands of Viruses from Human Metagenomes Reveals Hidden Associations with Chronic Diseases.</title>
        <authorList>
            <person name="Tisza M.J."/>
            <person name="Buck C.B."/>
        </authorList>
    </citation>
    <scope>NUCLEOTIDE SEQUENCE</scope>
    <source>
        <strain evidence="1">CtBmU27</strain>
    </source>
</reference>
<protein>
    <submittedName>
        <fullName evidence="1">Tail connector protein</fullName>
    </submittedName>
</protein>
<dbReference type="InterPro" id="IPR021146">
    <property type="entry name" value="Phage_gp6-like_head-tail"/>
</dbReference>
<sequence>MTQLERLKIRITDEVTDEELSDILESAKAVILSRRYPFGDMPEELEPRYLDLQIRIAVEMYNKIGTEGQTAHSENGVSRSYASAAVSPELLREITPKAVIR</sequence>
<dbReference type="Pfam" id="PF05135">
    <property type="entry name" value="Phage_connect_1"/>
    <property type="match status" value="1"/>
</dbReference>
<evidence type="ECO:0000313" key="1">
    <source>
        <dbReference type="EMBL" id="DAD91334.1"/>
    </source>
</evidence>